<dbReference type="OrthoDB" id="9800958at2"/>
<reference evidence="5 6" key="1">
    <citation type="submission" date="2015-02" db="EMBL/GenBank/DDBJ databases">
        <title>Genome Sequencing of Rickettsiales.</title>
        <authorList>
            <person name="Daugherty S.C."/>
            <person name="Su Q."/>
            <person name="Abolude K."/>
            <person name="Beier-Sexton M."/>
            <person name="Carlyon J.A."/>
            <person name="Carter R."/>
            <person name="Day N.P."/>
            <person name="Dumler S.J."/>
            <person name="Dyachenko V."/>
            <person name="Godinez A."/>
            <person name="Kurtti T.J."/>
            <person name="Lichay M."/>
            <person name="Mullins K.E."/>
            <person name="Ott S."/>
            <person name="Pappas-Brown V."/>
            <person name="Paris D.H."/>
            <person name="Patel P."/>
            <person name="Richards A.L."/>
            <person name="Sadzewicz L."/>
            <person name="Sears K."/>
            <person name="Seidman D."/>
            <person name="Sengamalay N."/>
            <person name="Stenos J."/>
            <person name="Tallon L.J."/>
            <person name="Vincent G."/>
            <person name="Fraser C.M."/>
            <person name="Munderloh U."/>
            <person name="Dunning-Hotopp J.C."/>
        </authorList>
    </citation>
    <scope>NUCLEOTIDE SEQUENCE [LARGE SCALE GENOMIC DNA]</scope>
    <source>
        <strain evidence="5 6">Fuller</strain>
    </source>
</reference>
<evidence type="ECO:0000313" key="5">
    <source>
        <dbReference type="EMBL" id="KJV55726.1"/>
    </source>
</evidence>
<protein>
    <submittedName>
        <fullName evidence="5">UDP-N-acetylmuramyl-tripeptide synthetase family protein</fullName>
    </submittedName>
</protein>
<keyword evidence="2" id="KW-0961">Cell wall biogenesis/degradation</keyword>
<dbReference type="SUPFAM" id="SSF53623">
    <property type="entry name" value="MurD-like peptide ligases, catalytic domain"/>
    <property type="match status" value="1"/>
</dbReference>
<dbReference type="GO" id="GO:0005737">
    <property type="term" value="C:cytoplasm"/>
    <property type="evidence" value="ECO:0007669"/>
    <property type="project" value="UniProtKB-SubCell"/>
</dbReference>
<evidence type="ECO:0000313" key="6">
    <source>
        <dbReference type="Proteomes" id="UP000033616"/>
    </source>
</evidence>
<dbReference type="InterPro" id="IPR005761">
    <property type="entry name" value="UDP-N-AcMur-Glu-dNH2Pim_ligase"/>
</dbReference>
<dbReference type="Proteomes" id="UP000033616">
    <property type="component" value="Unassembled WGS sequence"/>
</dbReference>
<dbReference type="Pfam" id="PF02875">
    <property type="entry name" value="Mur_ligase_C"/>
    <property type="match status" value="1"/>
</dbReference>
<dbReference type="RefSeq" id="WP_045797385.1">
    <property type="nucleotide sequence ID" value="NZ_LANP01000018.1"/>
</dbReference>
<dbReference type="PATRIC" id="fig|1359168.3.peg.356"/>
<dbReference type="GO" id="GO:0008360">
    <property type="term" value="P:regulation of cell shape"/>
    <property type="evidence" value="ECO:0007669"/>
    <property type="project" value="UniProtKB-KW"/>
</dbReference>
<keyword evidence="6" id="KW-1185">Reference proteome</keyword>
<dbReference type="InterPro" id="IPR036565">
    <property type="entry name" value="Mur-like_cat_sf"/>
</dbReference>
<dbReference type="PANTHER" id="PTHR23135:SF4">
    <property type="entry name" value="UDP-N-ACETYLMURAMOYL-L-ALANYL-D-GLUTAMATE--2,6-DIAMINOPIMELATE LIGASE MURE HOMOLOG, CHLOROPLASTIC"/>
    <property type="match status" value="1"/>
</dbReference>
<dbReference type="UniPathway" id="UPA00219"/>
<dbReference type="NCBIfam" id="NF001124">
    <property type="entry name" value="PRK00139.1-2"/>
    <property type="match status" value="1"/>
</dbReference>
<keyword evidence="2" id="KW-0132">Cell division</keyword>
<evidence type="ECO:0000259" key="3">
    <source>
        <dbReference type="Pfam" id="PF02875"/>
    </source>
</evidence>
<sequence>MESNSIIELIKRRNIKNIAITAQLAGPGQIFFALAGLFHNGNDFIDIALTNGASLIITSQNFVIPHDNIIVVQDIALVLETVVNYLYPKLPKYLVAVTGTDGKTSVVNYFQQLCMLAGKQAASVGTLGVITTNNYLNKLLNPDPIKPEYDTTRSYIKTRYILHQLATHGINFVALEASSHGIDQNRLKGIKFKAAAFTSFSREHLDYHKTMNKYLDAKLKLFKENMISNGVVIVNNNINELQIIQSKITQEFGLRLLSVERQGDIQIVSVQGSFNGQKVHFRYKDKDYKFKVPIIGRVHITNMLIALLLAINVGLKSEKLIPLLSNLKPIKGRMEKIKFGNCYVFVDYTITPNALATMLTELRILNNNKGRLVTIFGGSENQDIMARRIQMGIVASKLSDLVIITDQDTCNEDPAAIRKEILQVATSAVEIPNRGEAIKYAINTMVDNDILLIAGKGHETRQQIIGNRVIDYNDMEQVKFHLKQLNKMNK</sequence>
<name>A0A0F3MJA1_9RICK</name>
<dbReference type="NCBIfam" id="TIGR01085">
    <property type="entry name" value="murE"/>
    <property type="match status" value="1"/>
</dbReference>
<accession>A0A0F3MJA1</accession>
<dbReference type="InterPro" id="IPR013221">
    <property type="entry name" value="Mur_ligase_cen"/>
</dbReference>
<dbReference type="InterPro" id="IPR004101">
    <property type="entry name" value="Mur_ligase_C"/>
</dbReference>
<dbReference type="SUPFAM" id="SSF53244">
    <property type="entry name" value="MurD-like peptide ligases, peptide-binding domain"/>
    <property type="match status" value="1"/>
</dbReference>
<proteinExistence type="inferred from homology"/>
<dbReference type="PANTHER" id="PTHR23135">
    <property type="entry name" value="MUR LIGASE FAMILY MEMBER"/>
    <property type="match status" value="1"/>
</dbReference>
<keyword evidence="2" id="KW-0131">Cell cycle</keyword>
<comment type="similarity">
    <text evidence="1">Belongs to the MurCDEF family. MurE subfamily.</text>
</comment>
<dbReference type="STRING" id="1359168.OCHUTO_0732"/>
<evidence type="ECO:0000256" key="2">
    <source>
        <dbReference type="RuleBase" id="RU004135"/>
    </source>
</evidence>
<dbReference type="Gene3D" id="3.40.1390.10">
    <property type="entry name" value="MurE/MurF, N-terminal domain"/>
    <property type="match status" value="1"/>
</dbReference>
<comment type="pathway">
    <text evidence="2">Cell wall biogenesis; peptidoglycan biosynthesis.</text>
</comment>
<dbReference type="EMBL" id="LANP01000018">
    <property type="protein sequence ID" value="KJV55726.1"/>
    <property type="molecule type" value="Genomic_DNA"/>
</dbReference>
<dbReference type="Pfam" id="PF08245">
    <property type="entry name" value="Mur_ligase_M"/>
    <property type="match status" value="1"/>
</dbReference>
<comment type="subcellular location">
    <subcellularLocation>
        <location evidence="2">Cytoplasm</location>
    </subcellularLocation>
</comment>
<dbReference type="Gene3D" id="3.40.1190.10">
    <property type="entry name" value="Mur-like, catalytic domain"/>
    <property type="match status" value="1"/>
</dbReference>
<dbReference type="GO" id="GO:0071555">
    <property type="term" value="P:cell wall organization"/>
    <property type="evidence" value="ECO:0007669"/>
    <property type="project" value="UniProtKB-KW"/>
</dbReference>
<dbReference type="GO" id="GO:0051301">
    <property type="term" value="P:cell division"/>
    <property type="evidence" value="ECO:0007669"/>
    <property type="project" value="UniProtKB-KW"/>
</dbReference>
<keyword evidence="2" id="KW-0573">Peptidoglycan synthesis</keyword>
<dbReference type="Gene3D" id="3.90.190.20">
    <property type="entry name" value="Mur ligase, C-terminal domain"/>
    <property type="match status" value="1"/>
</dbReference>
<comment type="caution">
    <text evidence="5">The sequence shown here is derived from an EMBL/GenBank/DDBJ whole genome shotgun (WGS) entry which is preliminary data.</text>
</comment>
<dbReference type="AlphaFoldDB" id="A0A0F3MJA1"/>
<evidence type="ECO:0000259" key="4">
    <source>
        <dbReference type="Pfam" id="PF08245"/>
    </source>
</evidence>
<feature type="domain" description="Mur ligase C-terminal" evidence="3">
    <location>
        <begin position="332"/>
        <end position="457"/>
    </location>
</feature>
<dbReference type="InterPro" id="IPR035911">
    <property type="entry name" value="MurE/MurF_N"/>
</dbReference>
<dbReference type="InterPro" id="IPR036615">
    <property type="entry name" value="Mur_ligase_C_dom_sf"/>
</dbReference>
<dbReference type="GO" id="GO:0016881">
    <property type="term" value="F:acid-amino acid ligase activity"/>
    <property type="evidence" value="ECO:0007669"/>
    <property type="project" value="InterPro"/>
</dbReference>
<dbReference type="GO" id="GO:0009252">
    <property type="term" value="P:peptidoglycan biosynthetic process"/>
    <property type="evidence" value="ECO:0007669"/>
    <property type="project" value="UniProtKB-UniPathway"/>
</dbReference>
<dbReference type="SUPFAM" id="SSF63418">
    <property type="entry name" value="MurE/MurF N-terminal domain"/>
    <property type="match status" value="1"/>
</dbReference>
<dbReference type="GO" id="GO:0005524">
    <property type="term" value="F:ATP binding"/>
    <property type="evidence" value="ECO:0007669"/>
    <property type="project" value="InterPro"/>
</dbReference>
<organism evidence="5 6">
    <name type="scientific">Orientia chuto str. Dubai</name>
    <dbReference type="NCBI Taxonomy" id="1359168"/>
    <lineage>
        <taxon>Bacteria</taxon>
        <taxon>Pseudomonadati</taxon>
        <taxon>Pseudomonadota</taxon>
        <taxon>Alphaproteobacteria</taxon>
        <taxon>Rickettsiales</taxon>
        <taxon>Rickettsiaceae</taxon>
        <taxon>Rickettsieae</taxon>
        <taxon>Orientia</taxon>
    </lineage>
</organism>
<feature type="domain" description="Mur ligase central" evidence="4">
    <location>
        <begin position="97"/>
        <end position="309"/>
    </location>
</feature>
<gene>
    <name evidence="5" type="ORF">OCHUTO_0732</name>
</gene>
<keyword evidence="2" id="KW-0133">Cell shape</keyword>
<evidence type="ECO:0000256" key="1">
    <source>
        <dbReference type="ARBA" id="ARBA00005898"/>
    </source>
</evidence>